<protein>
    <submittedName>
        <fullName evidence="3">Protein serine/threonine phosphatase 2C</fullName>
    </submittedName>
</protein>
<evidence type="ECO:0000256" key="1">
    <source>
        <dbReference type="SAM" id="MobiDB-lite"/>
    </source>
</evidence>
<sequence length="640" mass="68493">MIRNAAAEAMAGPSRLTHTTVHRLSSLYASSSIATVSAVQVRHLATHVSSARPYVGKGKARAIDATCSCAIRSHQPVRLQHSFVRTVSPSGEQARIQLKSTRNGVFGLSTSRGTRAYQEDTASVSCLHVDPQELRTNYLKHHTSGPGTCSPGAAAAALEWNPEKAGGPEIAGQVVWFGCFDGHGGQQVSSFLRDQLHKTFESVQPDMVTDTVQYTRELGGYFRRFTGGLLERWVRKDRLKPVRAGQPAGAAGRRAVPRKDATTNTSNDSKTASTSTPQQQQQQQQPQQQHISDPASLSEMLSHGSQDPPSPSSSSPTLSSSASASGPGSGSGNTDKAAQTTSNDDPSSDRPVNKPIETDGAVKIGGSSSSVGDTVAGGGGGEGKGEGEGEFGSLIERIAVPEGMEGERLSMAERLTLAWLVADRQIQTSPALDVGGSTASVTLLHSLDMPGVPWYSARYVGLYVAHVGDTRVLMCSASDGRAIPLTSYHHPDDRAESERLRKMGAGMITDSFGEARWMGALANTRSFGDSRFKRVGITSEPEIFSQVIPGDDFSFIISFSDGIGGVMSDQEIVDLCRNSPHPSHAAQRVLTFAEELGAQDNGTVIVIPLRAWNRQGGNDSTKLRRELRRDKIDLYRDNRQ</sequence>
<proteinExistence type="predicted"/>
<name>A0A317XHU8_9BASI</name>
<dbReference type="SUPFAM" id="SSF81606">
    <property type="entry name" value="PP2C-like"/>
    <property type="match status" value="1"/>
</dbReference>
<dbReference type="Gene3D" id="3.60.40.10">
    <property type="entry name" value="PPM-type phosphatase domain"/>
    <property type="match status" value="2"/>
</dbReference>
<dbReference type="PANTHER" id="PTHR13832:SF589">
    <property type="entry name" value="[PYRUVATE DEHYDROGENASE [ACETYL-TRANSFERRING]]-PHOSPHATASE 2, MITOCHONDRIAL"/>
    <property type="match status" value="1"/>
</dbReference>
<dbReference type="Pfam" id="PF00481">
    <property type="entry name" value="PP2C"/>
    <property type="match status" value="1"/>
</dbReference>
<feature type="region of interest" description="Disordered" evidence="1">
    <location>
        <begin position="241"/>
        <end position="390"/>
    </location>
</feature>
<dbReference type="SMART" id="SM00332">
    <property type="entry name" value="PP2Cc"/>
    <property type="match status" value="1"/>
</dbReference>
<dbReference type="AlphaFoldDB" id="A0A317XHU8"/>
<feature type="compositionally biased region" description="Low complexity" evidence="1">
    <location>
        <begin position="302"/>
        <end position="326"/>
    </location>
</feature>
<dbReference type="CDD" id="cd00143">
    <property type="entry name" value="PP2Cc"/>
    <property type="match status" value="1"/>
</dbReference>
<feature type="domain" description="PPM-type phosphatase" evidence="2">
    <location>
        <begin position="150"/>
        <end position="609"/>
    </location>
</feature>
<reference evidence="3 4" key="1">
    <citation type="journal article" date="2018" name="Mol. Biol. Evol.">
        <title>Broad Genomic Sampling Reveals a Smut Pathogenic Ancestry of the Fungal Clade Ustilaginomycotina.</title>
        <authorList>
            <person name="Kijpornyongpan T."/>
            <person name="Mondo S.J."/>
            <person name="Barry K."/>
            <person name="Sandor L."/>
            <person name="Lee J."/>
            <person name="Lipzen A."/>
            <person name="Pangilinan J."/>
            <person name="LaButti K."/>
            <person name="Hainaut M."/>
            <person name="Henrissat B."/>
            <person name="Grigoriev I.V."/>
            <person name="Spatafora J.W."/>
            <person name="Aime M.C."/>
        </authorList>
    </citation>
    <scope>NUCLEOTIDE SEQUENCE [LARGE SCALE GENOMIC DNA]</scope>
    <source>
        <strain evidence="3 4">MCA 3645</strain>
    </source>
</reference>
<evidence type="ECO:0000259" key="2">
    <source>
        <dbReference type="PROSITE" id="PS51746"/>
    </source>
</evidence>
<feature type="compositionally biased region" description="Polar residues" evidence="1">
    <location>
        <begin position="333"/>
        <end position="345"/>
    </location>
</feature>
<dbReference type="InterPro" id="IPR001932">
    <property type="entry name" value="PPM-type_phosphatase-like_dom"/>
</dbReference>
<dbReference type="OrthoDB" id="416093at2759"/>
<organism evidence="3 4">
    <name type="scientific">Testicularia cyperi</name>
    <dbReference type="NCBI Taxonomy" id="1882483"/>
    <lineage>
        <taxon>Eukaryota</taxon>
        <taxon>Fungi</taxon>
        <taxon>Dikarya</taxon>
        <taxon>Basidiomycota</taxon>
        <taxon>Ustilaginomycotina</taxon>
        <taxon>Ustilaginomycetes</taxon>
        <taxon>Ustilaginales</taxon>
        <taxon>Anthracoideaceae</taxon>
        <taxon>Testicularia</taxon>
    </lineage>
</organism>
<dbReference type="PANTHER" id="PTHR13832">
    <property type="entry name" value="PROTEIN PHOSPHATASE 2C"/>
    <property type="match status" value="1"/>
</dbReference>
<dbReference type="InterPro" id="IPR036457">
    <property type="entry name" value="PPM-type-like_dom_sf"/>
</dbReference>
<dbReference type="STRING" id="1882483.A0A317XHU8"/>
<dbReference type="InParanoid" id="A0A317XHU8"/>
<dbReference type="GO" id="GO:0004722">
    <property type="term" value="F:protein serine/threonine phosphatase activity"/>
    <property type="evidence" value="ECO:0007669"/>
    <property type="project" value="InterPro"/>
</dbReference>
<feature type="compositionally biased region" description="Low complexity" evidence="1">
    <location>
        <begin position="277"/>
        <end position="289"/>
    </location>
</feature>
<feature type="compositionally biased region" description="Polar residues" evidence="1">
    <location>
        <begin position="262"/>
        <end position="276"/>
    </location>
</feature>
<dbReference type="EMBL" id="KZ819202">
    <property type="protein sequence ID" value="PWY97843.1"/>
    <property type="molecule type" value="Genomic_DNA"/>
</dbReference>
<feature type="compositionally biased region" description="Low complexity" evidence="1">
    <location>
        <begin position="242"/>
        <end position="254"/>
    </location>
</feature>
<dbReference type="PROSITE" id="PS51746">
    <property type="entry name" value="PPM_2"/>
    <property type="match status" value="1"/>
</dbReference>
<feature type="compositionally biased region" description="Low complexity" evidence="1">
    <location>
        <begin position="365"/>
        <end position="374"/>
    </location>
</feature>
<gene>
    <name evidence="3" type="ORF">BCV70DRAFT_202591</name>
</gene>
<dbReference type="InterPro" id="IPR015655">
    <property type="entry name" value="PP2C"/>
</dbReference>
<accession>A0A317XHU8</accession>
<evidence type="ECO:0000313" key="4">
    <source>
        <dbReference type="Proteomes" id="UP000246740"/>
    </source>
</evidence>
<dbReference type="Proteomes" id="UP000246740">
    <property type="component" value="Unassembled WGS sequence"/>
</dbReference>
<keyword evidence="4" id="KW-1185">Reference proteome</keyword>
<evidence type="ECO:0000313" key="3">
    <source>
        <dbReference type="EMBL" id="PWY97843.1"/>
    </source>
</evidence>